<reference evidence="1 2" key="1">
    <citation type="submission" date="2020-02" db="EMBL/GenBank/DDBJ databases">
        <authorList>
            <person name="Hogendoorn C."/>
        </authorList>
    </citation>
    <scope>NUCLEOTIDE SEQUENCE [LARGE SCALE GENOMIC DNA]</scope>
    <source>
        <strain evidence="1">R501</strain>
    </source>
</reference>
<dbReference type="EMBL" id="LR778114">
    <property type="protein sequence ID" value="CAB1128992.1"/>
    <property type="molecule type" value="Genomic_DNA"/>
</dbReference>
<name>A0A6F8ZH60_9FIRM</name>
<evidence type="ECO:0000313" key="2">
    <source>
        <dbReference type="Proteomes" id="UP000503399"/>
    </source>
</evidence>
<keyword evidence="2" id="KW-1185">Reference proteome</keyword>
<organism evidence="1 2">
    <name type="scientific">Candidatus Hydrogenisulfobacillus filiaventi</name>
    <dbReference type="NCBI Taxonomy" id="2707344"/>
    <lineage>
        <taxon>Bacteria</taxon>
        <taxon>Bacillati</taxon>
        <taxon>Bacillota</taxon>
        <taxon>Clostridia</taxon>
        <taxon>Eubacteriales</taxon>
        <taxon>Clostridiales Family XVII. Incertae Sedis</taxon>
        <taxon>Candidatus Hydrogenisulfobacillus</taxon>
    </lineage>
</organism>
<evidence type="ECO:0000313" key="1">
    <source>
        <dbReference type="EMBL" id="CAB1128992.1"/>
    </source>
</evidence>
<gene>
    <name evidence="1" type="ORF">R50_1486</name>
</gene>
<proteinExistence type="predicted"/>
<accession>A0A6F8ZH60</accession>
<dbReference type="AlphaFoldDB" id="A0A6F8ZH60"/>
<dbReference type="KEGG" id="hfv:R50_1486"/>
<protein>
    <submittedName>
        <fullName evidence="1">Uncharacterized protein</fullName>
    </submittedName>
</protein>
<sequence length="53" mass="6072">MKYRPGTRHHLSVYGCIPIMAHFIQALVQAKQRVGLVAPIDPRWWPGTVTARF</sequence>
<dbReference type="Proteomes" id="UP000503399">
    <property type="component" value="Chromosome"/>
</dbReference>